<name>A0ABU7G4W9_9ALTE</name>
<proteinExistence type="predicted"/>
<protein>
    <recommendedName>
        <fullName evidence="1">Glycine cleavage system transcriptional repressor</fullName>
    </recommendedName>
</protein>
<dbReference type="InterPro" id="IPR002912">
    <property type="entry name" value="ACT_dom"/>
</dbReference>
<sequence length="167" mass="18112">MSALFLVTAMGEDKPGTLNRLADITHSHQGKWLSSRVVNLDGQVACIFKVQVPQKNSQVLQQALLAVDDLHLTINDCKPAHLTQSESLSLVIDAEDRPGLINDITRLLVGHGVNVNKLECHRMSVPEAGGSVFTAELDLMVPDSENTAGIIAEIESLQSQMVVNQVH</sequence>
<feature type="domain" description="ACT" evidence="2">
    <location>
        <begin position="89"/>
        <end position="167"/>
    </location>
</feature>
<dbReference type="InterPro" id="IPR045865">
    <property type="entry name" value="ACT-like_dom_sf"/>
</dbReference>
<dbReference type="PIRSF" id="PIRSF028103">
    <property type="entry name" value="GcvR"/>
    <property type="match status" value="1"/>
</dbReference>
<gene>
    <name evidence="3" type="ORF">SNR37_003793</name>
</gene>
<dbReference type="Gene3D" id="3.30.70.260">
    <property type="match status" value="2"/>
</dbReference>
<keyword evidence="1" id="KW-0804">Transcription</keyword>
<dbReference type="Pfam" id="PF01842">
    <property type="entry name" value="ACT"/>
    <property type="match status" value="1"/>
</dbReference>
<dbReference type="Proteomes" id="UP001310248">
    <property type="component" value="Unassembled WGS sequence"/>
</dbReference>
<dbReference type="PANTHER" id="PTHR34875">
    <property type="entry name" value="UPF0237 PROTEIN MJ1558"/>
    <property type="match status" value="1"/>
</dbReference>
<comment type="subcellular location">
    <subcellularLocation>
        <location evidence="1">Cytoplasm</location>
    </subcellularLocation>
</comment>
<keyword evidence="1" id="KW-0678">Repressor</keyword>
<dbReference type="PANTHER" id="PTHR34875:SF6">
    <property type="entry name" value="UPF0237 PROTEIN MJ1558"/>
    <property type="match status" value="1"/>
</dbReference>
<dbReference type="Pfam" id="PF13740">
    <property type="entry name" value="ACT_6"/>
    <property type="match status" value="1"/>
</dbReference>
<evidence type="ECO:0000259" key="2">
    <source>
        <dbReference type="PROSITE" id="PS51671"/>
    </source>
</evidence>
<keyword evidence="4" id="KW-1185">Reference proteome</keyword>
<dbReference type="InterPro" id="IPR016867">
    <property type="entry name" value="GcvR"/>
</dbReference>
<dbReference type="InterPro" id="IPR050990">
    <property type="entry name" value="UPF0237/GcvR_regulator"/>
</dbReference>
<keyword evidence="1" id="KW-0963">Cytoplasm</keyword>
<evidence type="ECO:0000313" key="3">
    <source>
        <dbReference type="EMBL" id="MEE1674356.1"/>
    </source>
</evidence>
<dbReference type="RefSeq" id="WP_329775489.1">
    <property type="nucleotide sequence ID" value="NZ_JAYDYW010000007.1"/>
</dbReference>
<dbReference type="PROSITE" id="PS51671">
    <property type="entry name" value="ACT"/>
    <property type="match status" value="1"/>
</dbReference>
<evidence type="ECO:0000256" key="1">
    <source>
        <dbReference type="PIRNR" id="PIRNR028103"/>
    </source>
</evidence>
<dbReference type="EMBL" id="JAYDYW010000007">
    <property type="protein sequence ID" value="MEE1674356.1"/>
    <property type="molecule type" value="Genomic_DNA"/>
</dbReference>
<comment type="caution">
    <text evidence="3">The sequence shown here is derived from an EMBL/GenBank/DDBJ whole genome shotgun (WGS) entry which is preliminary data.</text>
</comment>
<accession>A0ABU7G4W9</accession>
<organism evidence="3 4">
    <name type="scientific">Agarivorans aestuarii</name>
    <dbReference type="NCBI Taxonomy" id="1563703"/>
    <lineage>
        <taxon>Bacteria</taxon>
        <taxon>Pseudomonadati</taxon>
        <taxon>Pseudomonadota</taxon>
        <taxon>Gammaproteobacteria</taxon>
        <taxon>Alteromonadales</taxon>
        <taxon>Alteromonadaceae</taxon>
        <taxon>Agarivorans</taxon>
    </lineage>
</organism>
<dbReference type="SUPFAM" id="SSF55021">
    <property type="entry name" value="ACT-like"/>
    <property type="match status" value="2"/>
</dbReference>
<evidence type="ECO:0000313" key="4">
    <source>
        <dbReference type="Proteomes" id="UP001310248"/>
    </source>
</evidence>
<reference evidence="3 4" key="2">
    <citation type="submission" date="2023-12" db="EMBL/GenBank/DDBJ databases">
        <authorList>
            <consortium name="Cladostephus spongiosus"/>
            <person name="Lorente B."/>
            <person name="Cabral C."/>
            <person name="Frias J."/>
            <person name="Faria J."/>
            <person name="Toubarro D."/>
        </authorList>
    </citation>
    <scope>NUCLEOTIDE SEQUENCE [LARGE SCALE GENOMIC DNA]</scope>
    <source>
        <strain evidence="3 4">ZMCS4</strain>
    </source>
</reference>
<reference evidence="4" key="1">
    <citation type="submission" date="2023-07" db="EMBL/GenBank/DDBJ databases">
        <title>Draft genome sequence of Agarivorans aestuarii strain ZMCS4, a CAZymes producing bacteria isolated from the marine brown algae Clodostephus spongiosus.</title>
        <authorList>
            <person name="Lorente B."/>
            <person name="Cabral C."/>
            <person name="Frias J."/>
            <person name="Faria J."/>
            <person name="Toubarro D."/>
        </authorList>
    </citation>
    <scope>NUCLEOTIDE SEQUENCE [LARGE SCALE GENOMIC DNA]</scope>
    <source>
        <strain evidence="4">ZMCS4</strain>
    </source>
</reference>